<evidence type="ECO:0000313" key="10">
    <source>
        <dbReference type="Proteomes" id="UP000294947"/>
    </source>
</evidence>
<accession>A0A4R4XP57</accession>
<keyword evidence="10" id="KW-1185">Reference proteome</keyword>
<dbReference type="GO" id="GO:0015104">
    <property type="term" value="F:antimonite transmembrane transporter activity"/>
    <property type="evidence" value="ECO:0007669"/>
    <property type="project" value="TreeGrafter"/>
</dbReference>
<evidence type="ECO:0000256" key="3">
    <source>
        <dbReference type="ARBA" id="ARBA00022448"/>
    </source>
</evidence>
<reference evidence="9 10" key="1">
    <citation type="submission" date="2019-03" db="EMBL/GenBank/DDBJ databases">
        <title>Draft genome sequences of novel Actinobacteria.</title>
        <authorList>
            <person name="Sahin N."/>
            <person name="Ay H."/>
            <person name="Saygin H."/>
        </authorList>
    </citation>
    <scope>NUCLEOTIDE SEQUENCE [LARGE SCALE GENOMIC DNA]</scope>
    <source>
        <strain evidence="9 10">7K502</strain>
    </source>
</reference>
<organism evidence="9 10">
    <name type="scientific">Saccharopolyspora elongata</name>
    <dbReference type="NCBI Taxonomy" id="2530387"/>
    <lineage>
        <taxon>Bacteria</taxon>
        <taxon>Bacillati</taxon>
        <taxon>Actinomycetota</taxon>
        <taxon>Actinomycetes</taxon>
        <taxon>Pseudonocardiales</taxon>
        <taxon>Pseudonocardiaceae</taxon>
        <taxon>Saccharopolyspora</taxon>
    </lineage>
</organism>
<dbReference type="Proteomes" id="UP000294947">
    <property type="component" value="Unassembled WGS sequence"/>
</dbReference>
<feature type="transmembrane region" description="Helical" evidence="8">
    <location>
        <begin position="92"/>
        <end position="115"/>
    </location>
</feature>
<dbReference type="AlphaFoldDB" id="A0A4R4XP57"/>
<sequence>MERHQVAVYVGALAAGALVGWAFPGAGPGLGHAINPVLAALLYVTFLQVPAAELGRSLRAGRFLAAALVVNFVVVPLVVAAMFAFLPGNQAVRLGVLLVLLTPCVDYVIVFSGLAGGSSQRLLAATPLLLLAQMLLLPGFLFLFLGSDLADVVEAGPFVEAFVMLIVIPLTLAWLTQGWAARRPVGRRVADALGTTMVPLMAATLLTVVASQVPKLGDGLAEVARVVPFYVVFLVVMAFAGLAVAHVFRLDVPASRAIVFTGATRNSLVVLPLALALPDTLAIAAVVVVTQTLVEVVGMVIYVRAVPRLLPAH</sequence>
<dbReference type="Pfam" id="PF01758">
    <property type="entry name" value="SBF"/>
    <property type="match status" value="1"/>
</dbReference>
<feature type="transmembrane region" description="Helical" evidence="8">
    <location>
        <begin position="158"/>
        <end position="180"/>
    </location>
</feature>
<evidence type="ECO:0000256" key="5">
    <source>
        <dbReference type="ARBA" id="ARBA00022692"/>
    </source>
</evidence>
<feature type="transmembrane region" description="Helical" evidence="8">
    <location>
        <begin position="192"/>
        <end position="214"/>
    </location>
</feature>
<protein>
    <submittedName>
        <fullName evidence="9">Arsenic resistance protein</fullName>
    </submittedName>
</protein>
<keyword evidence="6 8" id="KW-1133">Transmembrane helix</keyword>
<evidence type="ECO:0000256" key="4">
    <source>
        <dbReference type="ARBA" id="ARBA00022475"/>
    </source>
</evidence>
<proteinExistence type="inferred from homology"/>
<feature type="transmembrane region" description="Helical" evidence="8">
    <location>
        <begin position="63"/>
        <end position="86"/>
    </location>
</feature>
<evidence type="ECO:0000256" key="7">
    <source>
        <dbReference type="ARBA" id="ARBA00023136"/>
    </source>
</evidence>
<keyword evidence="5 8" id="KW-0812">Transmembrane</keyword>
<keyword evidence="4" id="KW-1003">Cell membrane</keyword>
<evidence type="ECO:0000313" key="9">
    <source>
        <dbReference type="EMBL" id="TDD33118.1"/>
    </source>
</evidence>
<dbReference type="PANTHER" id="PTHR43057:SF1">
    <property type="entry name" value="ARSENICAL-RESISTANCE PROTEIN 3"/>
    <property type="match status" value="1"/>
</dbReference>
<dbReference type="GO" id="GO:0015105">
    <property type="term" value="F:arsenite transmembrane transporter activity"/>
    <property type="evidence" value="ECO:0007669"/>
    <property type="project" value="TreeGrafter"/>
</dbReference>
<evidence type="ECO:0000256" key="2">
    <source>
        <dbReference type="ARBA" id="ARBA00010110"/>
    </source>
</evidence>
<gene>
    <name evidence="9" type="ORF">E1288_45795</name>
</gene>
<comment type="similarity">
    <text evidence="2">Belongs to the arsenical resistance-3 (ACR3) (TC 2.A.59) family.</text>
</comment>
<evidence type="ECO:0000256" key="1">
    <source>
        <dbReference type="ARBA" id="ARBA00004651"/>
    </source>
</evidence>
<feature type="transmembrane region" description="Helical" evidence="8">
    <location>
        <begin position="7"/>
        <end position="27"/>
    </location>
</feature>
<dbReference type="InterPro" id="IPR002657">
    <property type="entry name" value="BilAc:Na_symport/Acr3"/>
</dbReference>
<keyword evidence="3" id="KW-0813">Transport</keyword>
<comment type="subcellular location">
    <subcellularLocation>
        <location evidence="1">Cell membrane</location>
        <topology evidence="1">Multi-pass membrane protein</topology>
    </subcellularLocation>
</comment>
<name>A0A4R4XP57_9PSEU</name>
<dbReference type="Gene3D" id="1.20.1530.20">
    <property type="match status" value="1"/>
</dbReference>
<dbReference type="PANTHER" id="PTHR43057">
    <property type="entry name" value="ARSENITE EFFLUX TRANSPORTER"/>
    <property type="match status" value="1"/>
</dbReference>
<comment type="caution">
    <text evidence="9">The sequence shown here is derived from an EMBL/GenBank/DDBJ whole genome shotgun (WGS) entry which is preliminary data.</text>
</comment>
<dbReference type="GO" id="GO:0015297">
    <property type="term" value="F:antiporter activity"/>
    <property type="evidence" value="ECO:0007669"/>
    <property type="project" value="InterPro"/>
</dbReference>
<feature type="transmembrane region" description="Helical" evidence="8">
    <location>
        <begin position="33"/>
        <end position="51"/>
    </location>
</feature>
<dbReference type="EMBL" id="SMKW01000175">
    <property type="protein sequence ID" value="TDD33118.1"/>
    <property type="molecule type" value="Genomic_DNA"/>
</dbReference>
<feature type="transmembrane region" description="Helical" evidence="8">
    <location>
        <begin position="226"/>
        <end position="245"/>
    </location>
</feature>
<dbReference type="GO" id="GO:0005886">
    <property type="term" value="C:plasma membrane"/>
    <property type="evidence" value="ECO:0007669"/>
    <property type="project" value="UniProtKB-SubCell"/>
</dbReference>
<keyword evidence="7 8" id="KW-0472">Membrane</keyword>
<dbReference type="InterPro" id="IPR038770">
    <property type="entry name" value="Na+/solute_symporter_sf"/>
</dbReference>
<evidence type="ECO:0000256" key="6">
    <source>
        <dbReference type="ARBA" id="ARBA00022989"/>
    </source>
</evidence>
<dbReference type="OrthoDB" id="3254016at2"/>
<dbReference type="InterPro" id="IPR004706">
    <property type="entry name" value="Arsenical-R_Acr3"/>
</dbReference>
<evidence type="ECO:0000256" key="8">
    <source>
        <dbReference type="SAM" id="Phobius"/>
    </source>
</evidence>
<feature type="transmembrane region" description="Helical" evidence="8">
    <location>
        <begin position="122"/>
        <end position="146"/>
    </location>
</feature>